<feature type="transmembrane region" description="Helical" evidence="9">
    <location>
        <begin position="57"/>
        <end position="81"/>
    </location>
</feature>
<evidence type="ECO:0000256" key="3">
    <source>
        <dbReference type="ARBA" id="ARBA00021007"/>
    </source>
</evidence>
<dbReference type="PANTHER" id="PTHR11058">
    <property type="entry name" value="NADH-UBIQUINONE OXIDOREDUCTASE CHAIN 3"/>
    <property type="match status" value="1"/>
</dbReference>
<comment type="subcellular location">
    <subcellularLocation>
        <location evidence="1">Membrane</location>
    </subcellularLocation>
    <subcellularLocation>
        <location evidence="9">Mitochondrion membrane</location>
        <topology evidence="9">Multi-pass membrane protein</topology>
    </subcellularLocation>
</comment>
<dbReference type="InterPro" id="IPR000440">
    <property type="entry name" value="NADH_UbQ/plastoQ_OxRdtase_su3"/>
</dbReference>
<keyword evidence="9" id="KW-0830">Ubiquinone</keyword>
<evidence type="ECO:0000256" key="2">
    <source>
        <dbReference type="ARBA" id="ARBA00008472"/>
    </source>
</evidence>
<dbReference type="GO" id="GO:0031966">
    <property type="term" value="C:mitochondrial membrane"/>
    <property type="evidence" value="ECO:0007669"/>
    <property type="project" value="UniProtKB-SubCell"/>
</dbReference>
<dbReference type="AlphaFoldDB" id="A0A8A9WM43"/>
<dbReference type="Pfam" id="PF00507">
    <property type="entry name" value="Oxidored_q4"/>
    <property type="match status" value="1"/>
</dbReference>
<comment type="catalytic activity">
    <reaction evidence="8 9">
        <text>a ubiquinone + NADH + 5 H(+)(in) = a ubiquinol + NAD(+) + 4 H(+)(out)</text>
        <dbReference type="Rhea" id="RHEA:29091"/>
        <dbReference type="Rhea" id="RHEA-COMP:9565"/>
        <dbReference type="Rhea" id="RHEA-COMP:9566"/>
        <dbReference type="ChEBI" id="CHEBI:15378"/>
        <dbReference type="ChEBI" id="CHEBI:16389"/>
        <dbReference type="ChEBI" id="CHEBI:17976"/>
        <dbReference type="ChEBI" id="CHEBI:57540"/>
        <dbReference type="ChEBI" id="CHEBI:57945"/>
        <dbReference type="EC" id="7.1.1.2"/>
    </reaction>
</comment>
<dbReference type="EC" id="7.1.1.2" evidence="9"/>
<accession>A0A8A9WM43</accession>
<keyword evidence="7 9" id="KW-0472">Membrane</keyword>
<evidence type="ECO:0000256" key="5">
    <source>
        <dbReference type="ARBA" id="ARBA00022692"/>
    </source>
</evidence>
<evidence type="ECO:0000256" key="7">
    <source>
        <dbReference type="ARBA" id="ARBA00023136"/>
    </source>
</evidence>
<keyword evidence="6 9" id="KW-1133">Transmembrane helix</keyword>
<keyword evidence="5 9" id="KW-0812">Transmembrane</keyword>
<dbReference type="Gene3D" id="1.20.58.1610">
    <property type="entry name" value="NADH:ubiquinone/plastoquinone oxidoreductase, chain 3"/>
    <property type="match status" value="1"/>
</dbReference>
<keyword evidence="9" id="KW-0679">Respiratory chain</keyword>
<evidence type="ECO:0000256" key="9">
    <source>
        <dbReference type="RuleBase" id="RU003640"/>
    </source>
</evidence>
<evidence type="ECO:0000256" key="6">
    <source>
        <dbReference type="ARBA" id="ARBA00022989"/>
    </source>
</evidence>
<keyword evidence="9" id="KW-1278">Translocase</keyword>
<comment type="similarity">
    <text evidence="2 9">Belongs to the complex I subunit 3 family.</text>
</comment>
<keyword evidence="9" id="KW-0249">Electron transport</keyword>
<keyword evidence="9" id="KW-0520">NAD</keyword>
<evidence type="ECO:0000256" key="1">
    <source>
        <dbReference type="ARBA" id="ARBA00004370"/>
    </source>
</evidence>
<gene>
    <name evidence="10" type="primary">nad3</name>
</gene>
<dbReference type="InterPro" id="IPR038430">
    <property type="entry name" value="NDAH_ubi_oxred_su3_sf"/>
</dbReference>
<dbReference type="EMBL" id="MW751816">
    <property type="protein sequence ID" value="QTT60740.1"/>
    <property type="molecule type" value="Genomic_DNA"/>
</dbReference>
<keyword evidence="4 9" id="KW-0813">Transport</keyword>
<proteinExistence type="inferred from homology"/>
<evidence type="ECO:0000313" key="10">
    <source>
        <dbReference type="EMBL" id="QTT60740.1"/>
    </source>
</evidence>
<protein>
    <recommendedName>
        <fullName evidence="3 9">NADH-ubiquinone oxidoreductase chain 3</fullName>
        <ecNumber evidence="9">7.1.1.2</ecNumber>
    </recommendedName>
</protein>
<keyword evidence="9 10" id="KW-0496">Mitochondrion</keyword>
<reference evidence="10" key="1">
    <citation type="submission" date="2021-03" db="EMBL/GenBank/DDBJ databases">
        <title>Mitogenome of Taeniothrips tigris.</title>
        <authorList>
            <person name="Kumar V."/>
            <person name="Tyagi K."/>
            <person name="Pakrashi A."/>
            <person name="Chandra K."/>
        </authorList>
    </citation>
    <scope>NUCLEOTIDE SEQUENCE</scope>
</reference>
<geneLocation type="mitochondrion" evidence="10"/>
<dbReference type="PANTHER" id="PTHR11058:SF9">
    <property type="entry name" value="NADH-UBIQUINONE OXIDOREDUCTASE CHAIN 3"/>
    <property type="match status" value="1"/>
</dbReference>
<feature type="transmembrane region" description="Helical" evidence="9">
    <location>
        <begin position="87"/>
        <end position="106"/>
    </location>
</feature>
<dbReference type="GO" id="GO:0030964">
    <property type="term" value="C:NADH dehydrogenase complex"/>
    <property type="evidence" value="ECO:0007669"/>
    <property type="project" value="TreeGrafter"/>
</dbReference>
<feature type="transmembrane region" description="Helical" evidence="9">
    <location>
        <begin position="6"/>
        <end position="25"/>
    </location>
</feature>
<evidence type="ECO:0000256" key="8">
    <source>
        <dbReference type="ARBA" id="ARBA00049551"/>
    </source>
</evidence>
<organism evidence="10">
    <name type="scientific">Taeniothrips tigris</name>
    <dbReference type="NCBI Taxonomy" id="2824824"/>
    <lineage>
        <taxon>Eukaryota</taxon>
        <taxon>Metazoa</taxon>
        <taxon>Ecdysozoa</taxon>
        <taxon>Arthropoda</taxon>
        <taxon>Hexapoda</taxon>
        <taxon>Insecta</taxon>
        <taxon>Pterygota</taxon>
        <taxon>Neoptera</taxon>
        <taxon>Paraneoptera</taxon>
        <taxon>Thysanoptera</taxon>
        <taxon>Terebrantia</taxon>
        <taxon>Thripoidea</taxon>
        <taxon>Thripidae</taxon>
        <taxon>Taeniothrips</taxon>
    </lineage>
</organism>
<dbReference type="GO" id="GO:0008137">
    <property type="term" value="F:NADH dehydrogenase (ubiquinone) activity"/>
    <property type="evidence" value="ECO:0007669"/>
    <property type="project" value="UniProtKB-UniRule"/>
</dbReference>
<comment type="function">
    <text evidence="9">Core subunit of the mitochondrial membrane respiratory chain NADH dehydrogenase (Complex I) which catalyzes electron transfer from NADH through the respiratory chain, using ubiquinone as an electron acceptor. Essential for the catalytic activity of complex I.</text>
</comment>
<sequence length="116" mass="13513">MLMITLTAFSTFLISMILLMLTISLSKKSSNKKEKSTPFECGFNFFNHSRLSFSMQFFLIAIIFIIFDVEIVMMLPLISTIKCMNLINWSITSISFITILMVGIIMEWKEKSFDWK</sequence>
<evidence type="ECO:0000256" key="4">
    <source>
        <dbReference type="ARBA" id="ARBA00022448"/>
    </source>
</evidence>
<name>A0A8A9WM43_9NEOP</name>